<gene>
    <name evidence="3" type="ORF">GCM10022381_12680</name>
</gene>
<feature type="domain" description="UspA" evidence="2">
    <location>
        <begin position="2"/>
        <end position="102"/>
    </location>
</feature>
<dbReference type="EMBL" id="BAABCN010000002">
    <property type="protein sequence ID" value="GAA3871025.1"/>
    <property type="molecule type" value="Genomic_DNA"/>
</dbReference>
<dbReference type="InterPro" id="IPR006016">
    <property type="entry name" value="UspA"/>
</dbReference>
<dbReference type="InterPro" id="IPR014729">
    <property type="entry name" value="Rossmann-like_a/b/a_fold"/>
</dbReference>
<keyword evidence="4" id="KW-1185">Reference proteome</keyword>
<dbReference type="SUPFAM" id="SSF52402">
    <property type="entry name" value="Adenine nucleotide alpha hydrolases-like"/>
    <property type="match status" value="2"/>
</dbReference>
<evidence type="ECO:0000259" key="2">
    <source>
        <dbReference type="Pfam" id="PF00582"/>
    </source>
</evidence>
<evidence type="ECO:0000313" key="4">
    <source>
        <dbReference type="Proteomes" id="UP001501803"/>
    </source>
</evidence>
<evidence type="ECO:0000313" key="3">
    <source>
        <dbReference type="EMBL" id="GAA3871025.1"/>
    </source>
</evidence>
<reference evidence="4" key="1">
    <citation type="journal article" date="2019" name="Int. J. Syst. Evol. Microbiol.">
        <title>The Global Catalogue of Microorganisms (GCM) 10K type strain sequencing project: providing services to taxonomists for standard genome sequencing and annotation.</title>
        <authorList>
            <consortium name="The Broad Institute Genomics Platform"/>
            <consortium name="The Broad Institute Genome Sequencing Center for Infectious Disease"/>
            <person name="Wu L."/>
            <person name="Ma J."/>
        </authorList>
    </citation>
    <scope>NUCLEOTIDE SEQUENCE [LARGE SCALE GENOMIC DNA]</scope>
    <source>
        <strain evidence="4">JCM 17021</strain>
    </source>
</reference>
<dbReference type="CDD" id="cd00293">
    <property type="entry name" value="USP-like"/>
    <property type="match status" value="1"/>
</dbReference>
<dbReference type="PANTHER" id="PTHR46268:SF6">
    <property type="entry name" value="UNIVERSAL STRESS PROTEIN UP12"/>
    <property type="match status" value="1"/>
</dbReference>
<sequence length="266" mass="28024">MLAHVVDDEWGVVSYRLLDEVRIEADALVAAEAAFARSIDPRVTVTTTLREGNPMWELIALAENADLVVVGTHKTGFVRGRVFGSRSLQLAGGSPAPVAIIPESPVRTRQGVIVGVNESAASLAAVAFAADEAHHLGEELIIVGAWAAQDPAEIETSEVRRRQATLVKSRIESVLLDARSQAQTAHGDLTIQARQVNRSAAETLVDAAASATLLVIGSSRREAAPTILGPVAHDVLINLAAPTVVVHAAAAPRDTAPERSTERTAL</sequence>
<dbReference type="Gene3D" id="3.40.50.620">
    <property type="entry name" value="HUPs"/>
    <property type="match status" value="2"/>
</dbReference>
<comment type="caution">
    <text evidence="3">The sequence shown here is derived from an EMBL/GenBank/DDBJ whole genome shotgun (WGS) entry which is preliminary data.</text>
</comment>
<proteinExistence type="inferred from homology"/>
<feature type="domain" description="UspA" evidence="2">
    <location>
        <begin position="112"/>
        <end position="247"/>
    </location>
</feature>
<comment type="similarity">
    <text evidence="1">Belongs to the universal stress protein A family.</text>
</comment>
<organism evidence="3 4">
    <name type="scientific">Leifsonia kafniensis</name>
    <dbReference type="NCBI Taxonomy" id="475957"/>
    <lineage>
        <taxon>Bacteria</taxon>
        <taxon>Bacillati</taxon>
        <taxon>Actinomycetota</taxon>
        <taxon>Actinomycetes</taxon>
        <taxon>Micrococcales</taxon>
        <taxon>Microbacteriaceae</taxon>
        <taxon>Leifsonia</taxon>
    </lineage>
</organism>
<evidence type="ECO:0000256" key="1">
    <source>
        <dbReference type="ARBA" id="ARBA00008791"/>
    </source>
</evidence>
<dbReference type="PANTHER" id="PTHR46268">
    <property type="entry name" value="STRESS RESPONSE PROTEIN NHAX"/>
    <property type="match status" value="1"/>
</dbReference>
<dbReference type="Pfam" id="PF00582">
    <property type="entry name" value="Usp"/>
    <property type="match status" value="2"/>
</dbReference>
<name>A0ABP7KA77_9MICO</name>
<protein>
    <submittedName>
        <fullName evidence="3">Universal stress protein</fullName>
    </submittedName>
</protein>
<dbReference type="Proteomes" id="UP001501803">
    <property type="component" value="Unassembled WGS sequence"/>
</dbReference>
<accession>A0ABP7KA77</accession>